<dbReference type="PROSITE" id="PS51257">
    <property type="entry name" value="PROKAR_LIPOPROTEIN"/>
    <property type="match status" value="1"/>
</dbReference>
<dbReference type="Proteomes" id="UP000199029">
    <property type="component" value="Unassembled WGS sequence"/>
</dbReference>
<feature type="signal peptide" evidence="1">
    <location>
        <begin position="1"/>
        <end position="25"/>
    </location>
</feature>
<feature type="chain" id="PRO_5011465030" description="Type 1 periplasmic binding fold superfamily protein" evidence="1">
    <location>
        <begin position="26"/>
        <end position="185"/>
    </location>
</feature>
<evidence type="ECO:0008006" key="4">
    <source>
        <dbReference type="Google" id="ProtNLM"/>
    </source>
</evidence>
<keyword evidence="3" id="KW-1185">Reference proteome</keyword>
<dbReference type="RefSeq" id="WP_234795042.1">
    <property type="nucleotide sequence ID" value="NZ_FOXS01000002.1"/>
</dbReference>
<gene>
    <name evidence="2" type="ORF">SAMN04515668_1797</name>
</gene>
<name>A0A1I5XFF5_HYMAR</name>
<reference evidence="3" key="1">
    <citation type="submission" date="2016-10" db="EMBL/GenBank/DDBJ databases">
        <authorList>
            <person name="Varghese N."/>
            <person name="Submissions S."/>
        </authorList>
    </citation>
    <scope>NUCLEOTIDE SEQUENCE [LARGE SCALE GENOMIC DNA]</scope>
    <source>
        <strain evidence="3">OR362-8,ATCC BAA-1266,JCM 13504</strain>
    </source>
</reference>
<evidence type="ECO:0000313" key="3">
    <source>
        <dbReference type="Proteomes" id="UP000199029"/>
    </source>
</evidence>
<accession>A0A1I5XFF5</accession>
<dbReference type="STRING" id="1227077.SAMN04515668_1797"/>
<organism evidence="2 3">
    <name type="scientific">Hymenobacter arizonensis</name>
    <name type="common">Siccationidurans arizonensis</name>
    <dbReference type="NCBI Taxonomy" id="1227077"/>
    <lineage>
        <taxon>Bacteria</taxon>
        <taxon>Pseudomonadati</taxon>
        <taxon>Bacteroidota</taxon>
        <taxon>Cytophagia</taxon>
        <taxon>Cytophagales</taxon>
        <taxon>Hymenobacteraceae</taxon>
        <taxon>Hymenobacter</taxon>
    </lineage>
</organism>
<evidence type="ECO:0000256" key="1">
    <source>
        <dbReference type="SAM" id="SignalP"/>
    </source>
</evidence>
<dbReference type="EMBL" id="FOXS01000002">
    <property type="protein sequence ID" value="SFQ30387.1"/>
    <property type="molecule type" value="Genomic_DNA"/>
</dbReference>
<keyword evidence="1" id="KW-0732">Signal</keyword>
<dbReference type="AlphaFoldDB" id="A0A1I5XFF5"/>
<evidence type="ECO:0000313" key="2">
    <source>
        <dbReference type="EMBL" id="SFQ30387.1"/>
    </source>
</evidence>
<sequence length="185" mass="19874">MTIFQSRFRLAALLLALPLTFSACKKDKDPEPEDDNEQITTVTYVLTPTTAGAPTATFTWRDIDGAGGNAPTITSTNLRANTTYTGAITLSDETKNPMADVTKEVAEESDEHLFIYQSTPPSLLTITRTDLDKNNLQIGLATRVVTNAAGNGTLKITLRHQPGSKTGSETAGDVDVEVTFPVTVQ</sequence>
<protein>
    <recommendedName>
        <fullName evidence="4">Type 1 periplasmic binding fold superfamily protein</fullName>
    </recommendedName>
</protein>
<proteinExistence type="predicted"/>